<dbReference type="AlphaFoldDB" id="A0AAD7U4R6"/>
<dbReference type="Gene3D" id="3.40.50.300">
    <property type="entry name" value="P-loop containing nucleotide triphosphate hydrolases"/>
    <property type="match status" value="1"/>
</dbReference>
<sequence>MMTEPYDVDPDDDVAFNEEEEDDIPEEEEEEEEEEDVVPKPASPPPPPKPASPPPPKKVGVARRLAEWRAAQPPVPRNSPSPPPPPPCNKWRGESSDEDEEPVAVPHRRNAGAAAEKREAKSKRAEDFRRHMHETPPLDEESVPMTLEDGSRFYVKTRPAVEELGEEARPTSLLATPVAELRALDDVAERRAPIVLRRAAGGLWVDKYAPQTFQDLLSDDRTNREVLRALKNWDPFVFRKPAPKPPVETTTTRTTTKMASTMISKKKAFAWKKRRKLPPNKTEEDDKVFDEDGRPAKKIVLLAGDPGTGKTTLARVLARFAGYRVIEVNASEDRTKTAIERAVTDAQTNRAVGGRDSKPACVVLDEIDGIAGTQASAALVAMATAPLKKKTLTRPVVCVCNDLYAPSLRSLRDVSAVFHLRNPPTPQRLVGVLRTVAAREGLDVSQMALQALAEASRGDVRACLHALQFASSTASNLDAEVFRAVDSGLKDGAADEFDLWRAVFSKPKPRPPIDDGSNTPKKRTTAKNELSAIIATAASLDADRVVAGVHENYPTVIVRDPGALHTASLADDLSEADLLLRRHDLGARCSAAISCAAGFARRDDFVPKLRIPKLLRPDASAFRAIDDARTRWRPRLERLGTTACALDLAPWLTRVVLDLDVRPVGLELARPREKALLEATATVMAANGLGFERAVLDDGDNNFKPTYKLRPDVVAATTFGGGSGGTVKTPHHRLAPITCQVLSRQVTIALVRHRDGASTTTTTTTAAKKTTTNDDNELPAAKRKKKSPAEIVAAAAAAADQQQQEEEEEGASNNKAVPPKRRRRRRHFSFTQWVVPNKKKKNPHPAVLLEEDENDAVAQQPEPASKKAKVVERPHITFKFNKGFSDAVRRPVFMEDLLLLTS</sequence>
<keyword evidence="3" id="KW-0547">Nucleotide-binding</keyword>
<feature type="compositionally biased region" description="Low complexity" evidence="9">
    <location>
        <begin position="759"/>
        <end position="770"/>
    </location>
</feature>
<dbReference type="InterPro" id="IPR053016">
    <property type="entry name" value="CTF18-RFC_complex"/>
</dbReference>
<evidence type="ECO:0000256" key="7">
    <source>
        <dbReference type="ARBA" id="ARBA00023306"/>
    </source>
</evidence>
<feature type="region of interest" description="Disordered" evidence="9">
    <location>
        <begin position="755"/>
        <end position="827"/>
    </location>
</feature>
<keyword evidence="5" id="KW-0238">DNA-binding</keyword>
<evidence type="ECO:0000256" key="9">
    <source>
        <dbReference type="SAM" id="MobiDB-lite"/>
    </source>
</evidence>
<organism evidence="11 12">
    <name type="scientific">Chrysophaeum taylorii</name>
    <dbReference type="NCBI Taxonomy" id="2483200"/>
    <lineage>
        <taxon>Eukaryota</taxon>
        <taxon>Sar</taxon>
        <taxon>Stramenopiles</taxon>
        <taxon>Ochrophyta</taxon>
        <taxon>Pelagophyceae</taxon>
        <taxon>Pelagomonadales</taxon>
        <taxon>Pelagomonadaceae</taxon>
        <taxon>Chrysophaeum</taxon>
    </lineage>
</organism>
<dbReference type="SUPFAM" id="SSF52540">
    <property type="entry name" value="P-loop containing nucleoside triphosphate hydrolases"/>
    <property type="match status" value="1"/>
</dbReference>
<feature type="compositionally biased region" description="Pro residues" evidence="9">
    <location>
        <begin position="41"/>
        <end position="57"/>
    </location>
</feature>
<gene>
    <name evidence="11" type="ORF">CTAYLR_005477</name>
</gene>
<dbReference type="PANTHER" id="PTHR46765:SF1">
    <property type="entry name" value="P-LOOP CONTAINING NUCLEOSIDE TRIPHOSPHATE HYDROLASES SUPERFAMILY PROTEIN"/>
    <property type="match status" value="1"/>
</dbReference>
<name>A0AAD7U4R6_9STRA</name>
<dbReference type="InterPro" id="IPR047854">
    <property type="entry name" value="RFC_lid"/>
</dbReference>
<feature type="compositionally biased region" description="Acidic residues" evidence="9">
    <location>
        <begin position="1"/>
        <end position="36"/>
    </location>
</feature>
<evidence type="ECO:0000256" key="3">
    <source>
        <dbReference type="ARBA" id="ARBA00022741"/>
    </source>
</evidence>
<evidence type="ECO:0000256" key="8">
    <source>
        <dbReference type="ARBA" id="ARBA00043975"/>
    </source>
</evidence>
<evidence type="ECO:0000256" key="2">
    <source>
        <dbReference type="ARBA" id="ARBA00022705"/>
    </source>
</evidence>
<dbReference type="GO" id="GO:0016887">
    <property type="term" value="F:ATP hydrolysis activity"/>
    <property type="evidence" value="ECO:0007669"/>
    <property type="project" value="InterPro"/>
</dbReference>
<comment type="subcellular location">
    <subcellularLocation>
        <location evidence="1">Nucleus</location>
    </subcellularLocation>
</comment>
<comment type="caution">
    <text evidence="11">The sequence shown here is derived from an EMBL/GenBank/DDBJ whole genome shotgun (WGS) entry which is preliminary data.</text>
</comment>
<evidence type="ECO:0000259" key="10">
    <source>
        <dbReference type="SMART" id="SM00382"/>
    </source>
</evidence>
<dbReference type="SMART" id="SM00382">
    <property type="entry name" value="AAA"/>
    <property type="match status" value="1"/>
</dbReference>
<evidence type="ECO:0000256" key="5">
    <source>
        <dbReference type="ARBA" id="ARBA00023125"/>
    </source>
</evidence>
<dbReference type="GO" id="GO:0006260">
    <property type="term" value="P:DNA replication"/>
    <property type="evidence" value="ECO:0007669"/>
    <property type="project" value="UniProtKB-KW"/>
</dbReference>
<dbReference type="GO" id="GO:0005524">
    <property type="term" value="F:ATP binding"/>
    <property type="evidence" value="ECO:0007669"/>
    <property type="project" value="UniProtKB-KW"/>
</dbReference>
<dbReference type="InterPro" id="IPR003959">
    <property type="entry name" value="ATPase_AAA_core"/>
</dbReference>
<evidence type="ECO:0000256" key="1">
    <source>
        <dbReference type="ARBA" id="ARBA00004123"/>
    </source>
</evidence>
<evidence type="ECO:0000313" key="11">
    <source>
        <dbReference type="EMBL" id="KAJ8598235.1"/>
    </source>
</evidence>
<comment type="similarity">
    <text evidence="8">Belongs to the activator 1 small subunits family. CTF18 subfamily.</text>
</comment>
<keyword evidence="2" id="KW-0235">DNA replication</keyword>
<feature type="domain" description="AAA+ ATPase" evidence="10">
    <location>
        <begin position="296"/>
        <end position="424"/>
    </location>
</feature>
<dbReference type="GO" id="GO:0003677">
    <property type="term" value="F:DNA binding"/>
    <property type="evidence" value="ECO:0007669"/>
    <property type="project" value="UniProtKB-KW"/>
</dbReference>
<dbReference type="InterPro" id="IPR003593">
    <property type="entry name" value="AAA+_ATPase"/>
</dbReference>
<dbReference type="EMBL" id="JAQMWT010000682">
    <property type="protein sequence ID" value="KAJ8598235.1"/>
    <property type="molecule type" value="Genomic_DNA"/>
</dbReference>
<evidence type="ECO:0000313" key="12">
    <source>
        <dbReference type="Proteomes" id="UP001230188"/>
    </source>
</evidence>
<protein>
    <recommendedName>
        <fullName evidence="10">AAA+ ATPase domain-containing protein</fullName>
    </recommendedName>
</protein>
<keyword evidence="6" id="KW-0539">Nucleus</keyword>
<proteinExistence type="inferred from homology"/>
<dbReference type="PANTHER" id="PTHR46765">
    <property type="entry name" value="P-LOOP CONTAINING NUCLEOSIDE TRIPHOSPHATE HYDROLASES SUPERFAMILY PROTEIN"/>
    <property type="match status" value="1"/>
</dbReference>
<dbReference type="CDD" id="cd18140">
    <property type="entry name" value="HLD_clamp_RFC"/>
    <property type="match status" value="1"/>
</dbReference>
<dbReference type="Pfam" id="PF00004">
    <property type="entry name" value="AAA"/>
    <property type="match status" value="1"/>
</dbReference>
<keyword evidence="4" id="KW-0067">ATP-binding</keyword>
<dbReference type="CDD" id="cd00009">
    <property type="entry name" value="AAA"/>
    <property type="match status" value="1"/>
</dbReference>
<evidence type="ECO:0000256" key="6">
    <source>
        <dbReference type="ARBA" id="ARBA00023242"/>
    </source>
</evidence>
<feature type="compositionally biased region" description="Pro residues" evidence="9">
    <location>
        <begin position="73"/>
        <end position="88"/>
    </location>
</feature>
<reference evidence="11" key="1">
    <citation type="submission" date="2023-01" db="EMBL/GenBank/DDBJ databases">
        <title>Metagenome sequencing of chrysophaentin producing Chrysophaeum taylorii.</title>
        <authorList>
            <person name="Davison J."/>
            <person name="Bewley C."/>
        </authorList>
    </citation>
    <scope>NUCLEOTIDE SEQUENCE</scope>
    <source>
        <strain evidence="11">NIES-1699</strain>
    </source>
</reference>
<dbReference type="Gene3D" id="1.10.8.60">
    <property type="match status" value="1"/>
</dbReference>
<dbReference type="InterPro" id="IPR027417">
    <property type="entry name" value="P-loop_NTPase"/>
</dbReference>
<feature type="compositionally biased region" description="Low complexity" evidence="9">
    <location>
        <begin position="789"/>
        <end position="802"/>
    </location>
</feature>
<feature type="region of interest" description="Disordered" evidence="9">
    <location>
        <begin position="1"/>
        <end position="144"/>
    </location>
</feature>
<feature type="compositionally biased region" description="Basic residues" evidence="9">
    <location>
        <begin position="818"/>
        <end position="827"/>
    </location>
</feature>
<evidence type="ECO:0000256" key="4">
    <source>
        <dbReference type="ARBA" id="ARBA00022840"/>
    </source>
</evidence>
<dbReference type="Proteomes" id="UP001230188">
    <property type="component" value="Unassembled WGS sequence"/>
</dbReference>
<feature type="compositionally biased region" description="Basic and acidic residues" evidence="9">
    <location>
        <begin position="115"/>
        <end position="136"/>
    </location>
</feature>
<keyword evidence="7" id="KW-0131">Cell cycle</keyword>
<accession>A0AAD7U4R6</accession>
<keyword evidence="12" id="KW-1185">Reference proteome</keyword>
<dbReference type="GO" id="GO:0005634">
    <property type="term" value="C:nucleus"/>
    <property type="evidence" value="ECO:0007669"/>
    <property type="project" value="UniProtKB-SubCell"/>
</dbReference>